<dbReference type="Gene3D" id="1.10.238.20">
    <property type="entry name" value="Pheromone/general odorant binding protein domain"/>
    <property type="match status" value="1"/>
</dbReference>
<dbReference type="InterPro" id="IPR006170">
    <property type="entry name" value="PBP/GOBP"/>
</dbReference>
<feature type="chain" id="PRO_5006845972" evidence="2">
    <location>
        <begin position="20"/>
        <end position="175"/>
    </location>
</feature>
<name>A0A0U3UC81_9HEMI</name>
<reference evidence="3" key="1">
    <citation type="submission" date="2015-07" db="EMBL/GenBank/DDBJ databases">
        <authorList>
            <person name="Cajimat M.N.B."/>
            <person name="Milazzo M.L."/>
            <person name="Fulhorst C.F."/>
        </authorList>
    </citation>
    <scope>NUCLEOTIDE SEQUENCE</scope>
</reference>
<evidence type="ECO:0000256" key="2">
    <source>
        <dbReference type="SAM" id="SignalP"/>
    </source>
</evidence>
<organism evidence="3">
    <name type="scientific">Drosicha corpulenta</name>
    <dbReference type="NCBI Taxonomy" id="535978"/>
    <lineage>
        <taxon>Eukaryota</taxon>
        <taxon>Metazoa</taxon>
        <taxon>Ecdysozoa</taxon>
        <taxon>Arthropoda</taxon>
        <taxon>Hexapoda</taxon>
        <taxon>Insecta</taxon>
        <taxon>Pterygota</taxon>
        <taxon>Neoptera</taxon>
        <taxon>Paraneoptera</taxon>
        <taxon>Hemiptera</taxon>
        <taxon>Sternorrhyncha</taxon>
        <taxon>Coccoidea</taxon>
        <taxon>Monophlebidae</taxon>
        <taxon>Drosicha</taxon>
    </lineage>
</organism>
<dbReference type="EMBL" id="KT251210">
    <property type="protein sequence ID" value="ALV87639.1"/>
    <property type="molecule type" value="mRNA"/>
</dbReference>
<dbReference type="AlphaFoldDB" id="A0A0U3UC81"/>
<dbReference type="InterPro" id="IPR036728">
    <property type="entry name" value="PBP_GOBP_sf"/>
</dbReference>
<evidence type="ECO:0000256" key="1">
    <source>
        <dbReference type="ARBA" id="ARBA00022729"/>
    </source>
</evidence>
<dbReference type="GO" id="GO:0007608">
    <property type="term" value="P:sensory perception of smell"/>
    <property type="evidence" value="ECO:0007669"/>
    <property type="project" value="TreeGrafter"/>
</dbReference>
<evidence type="ECO:0000313" key="3">
    <source>
        <dbReference type="EMBL" id="ALV87639.1"/>
    </source>
</evidence>
<proteinExistence type="evidence at transcript level"/>
<accession>A0A0U3UC81</accession>
<dbReference type="PANTHER" id="PTHR11857:SF42">
    <property type="entry name" value="GENERAL ODORANT-BINDING PROTEIN 19D-RELATED"/>
    <property type="match status" value="1"/>
</dbReference>
<keyword evidence="1 2" id="KW-0732">Signal</keyword>
<dbReference type="GO" id="GO:0005615">
    <property type="term" value="C:extracellular space"/>
    <property type="evidence" value="ECO:0007669"/>
    <property type="project" value="TreeGrafter"/>
</dbReference>
<dbReference type="SUPFAM" id="SSF47565">
    <property type="entry name" value="Insect pheromone/odorant-binding proteins"/>
    <property type="match status" value="1"/>
</dbReference>
<protein>
    <submittedName>
        <fullName evidence="3">Odorant binding protein 12</fullName>
    </submittedName>
</protein>
<dbReference type="PANTHER" id="PTHR11857">
    <property type="entry name" value="ODORANT BINDING PROTEIN-RELATED"/>
    <property type="match status" value="1"/>
</dbReference>
<feature type="signal peptide" evidence="2">
    <location>
        <begin position="1"/>
        <end position="19"/>
    </location>
</feature>
<sequence length="175" mass="20034">MMKFICLIVLISFGTSALAEFRVEMLVAHGEQCGGTKDDLLKLSLYEISDTSTGKCMIDCMCKDVGIMDKNGKYNKDNLKTFIRSRWSEYDQYADKIADICEIELKDDAEEDECQYAYDVASCFAGQMRQKHFFDSLLEKVKQFHDKLKSGSYKTPDSVKQKLNEDLAQLKTLLQ</sequence>
<dbReference type="GO" id="GO:0005549">
    <property type="term" value="F:odorant binding"/>
    <property type="evidence" value="ECO:0007669"/>
    <property type="project" value="InterPro"/>
</dbReference>
<dbReference type="CDD" id="cd23992">
    <property type="entry name" value="PBP_GOBP"/>
    <property type="match status" value="1"/>
</dbReference>
<dbReference type="Pfam" id="PF01395">
    <property type="entry name" value="PBP_GOBP"/>
    <property type="match status" value="1"/>
</dbReference>
<dbReference type="SMART" id="SM00708">
    <property type="entry name" value="PhBP"/>
    <property type="match status" value="1"/>
</dbReference>